<proteinExistence type="predicted"/>
<dbReference type="AlphaFoldDB" id="A0A1Y2DTZ8"/>
<evidence type="ECO:0000313" key="1">
    <source>
        <dbReference type="EMBL" id="ORY62772.1"/>
    </source>
</evidence>
<protein>
    <recommendedName>
        <fullName evidence="3">Condensation domain-containing protein</fullName>
    </recommendedName>
</protein>
<dbReference type="EMBL" id="MCOG01000057">
    <property type="protein sequence ID" value="ORY62772.1"/>
    <property type="molecule type" value="Genomic_DNA"/>
</dbReference>
<comment type="caution">
    <text evidence="1">The sequence shown here is derived from an EMBL/GenBank/DDBJ whole genome shotgun (WGS) entry which is preliminary data.</text>
</comment>
<keyword evidence="2" id="KW-1185">Reference proteome</keyword>
<evidence type="ECO:0000313" key="2">
    <source>
        <dbReference type="Proteomes" id="UP000193920"/>
    </source>
</evidence>
<gene>
    <name evidence="1" type="ORF">LY90DRAFT_505348</name>
</gene>
<dbReference type="SUPFAM" id="SSF52777">
    <property type="entry name" value="CoA-dependent acyltransferases"/>
    <property type="match status" value="1"/>
</dbReference>
<sequence length="123" mass="14406">MEKEVNYSRKIQKIYPMTYQVNIKKDFENIDLNSLIQFCKEYNISRNTLLLIAFGYCINLFSAEPESLCITIHNGRTSINRESLIEGVVVEYYNIFKKCSNDDTFLNILKNLSKRIIEAMSCK</sequence>
<name>A0A1Y2DTZ8_9FUNG</name>
<evidence type="ECO:0008006" key="3">
    <source>
        <dbReference type="Google" id="ProtNLM"/>
    </source>
</evidence>
<reference evidence="1 2" key="1">
    <citation type="submission" date="2016-08" db="EMBL/GenBank/DDBJ databases">
        <title>A Parts List for Fungal Cellulosomes Revealed by Comparative Genomics.</title>
        <authorList>
            <consortium name="DOE Joint Genome Institute"/>
            <person name="Haitjema C.H."/>
            <person name="Gilmore S.P."/>
            <person name="Henske J.K."/>
            <person name="Solomon K.V."/>
            <person name="De Groot R."/>
            <person name="Kuo A."/>
            <person name="Mondo S.J."/>
            <person name="Salamov A.A."/>
            <person name="Labutti K."/>
            <person name="Zhao Z."/>
            <person name="Chiniquy J."/>
            <person name="Barry K."/>
            <person name="Brewer H.M."/>
            <person name="Purvine S.O."/>
            <person name="Wright A.T."/>
            <person name="Boxma B."/>
            <person name="Van Alen T."/>
            <person name="Hackstein J.H."/>
            <person name="Baker S.E."/>
            <person name="Grigoriev I.V."/>
            <person name="O'Malley M.A."/>
        </authorList>
    </citation>
    <scope>NUCLEOTIDE SEQUENCE [LARGE SCALE GENOMIC DNA]</scope>
    <source>
        <strain evidence="1 2">G1</strain>
    </source>
</reference>
<dbReference type="Proteomes" id="UP000193920">
    <property type="component" value="Unassembled WGS sequence"/>
</dbReference>
<accession>A0A1Y2DTZ8</accession>
<organism evidence="1 2">
    <name type="scientific">Neocallimastix californiae</name>
    <dbReference type="NCBI Taxonomy" id="1754190"/>
    <lineage>
        <taxon>Eukaryota</taxon>
        <taxon>Fungi</taxon>
        <taxon>Fungi incertae sedis</taxon>
        <taxon>Chytridiomycota</taxon>
        <taxon>Chytridiomycota incertae sedis</taxon>
        <taxon>Neocallimastigomycetes</taxon>
        <taxon>Neocallimastigales</taxon>
        <taxon>Neocallimastigaceae</taxon>
        <taxon>Neocallimastix</taxon>
    </lineage>
</organism>